<evidence type="ECO:0000313" key="4">
    <source>
        <dbReference type="Proteomes" id="UP000759131"/>
    </source>
</evidence>
<dbReference type="GO" id="GO:0005739">
    <property type="term" value="C:mitochondrion"/>
    <property type="evidence" value="ECO:0007669"/>
    <property type="project" value="TreeGrafter"/>
</dbReference>
<dbReference type="GO" id="GO:1990221">
    <property type="term" value="C:L-cysteine desulfurase complex"/>
    <property type="evidence" value="ECO:0007669"/>
    <property type="project" value="TreeGrafter"/>
</dbReference>
<dbReference type="GO" id="GO:0016226">
    <property type="term" value="P:iron-sulfur cluster assembly"/>
    <property type="evidence" value="ECO:0007669"/>
    <property type="project" value="InterPro"/>
</dbReference>
<dbReference type="OrthoDB" id="275715at2759"/>
<evidence type="ECO:0000313" key="3">
    <source>
        <dbReference type="EMBL" id="CAD7624222.1"/>
    </source>
</evidence>
<dbReference type="Proteomes" id="UP000759131">
    <property type="component" value="Unassembled WGS sequence"/>
</dbReference>
<dbReference type="Pfam" id="PF05347">
    <property type="entry name" value="Complex1_LYR"/>
    <property type="match status" value="1"/>
</dbReference>
<dbReference type="InterPro" id="IPR045297">
    <property type="entry name" value="Complex1_LYR_LYRM4"/>
</dbReference>
<dbReference type="InterPro" id="IPR008011">
    <property type="entry name" value="Complex1_LYR_dom"/>
</dbReference>
<dbReference type="PANTHER" id="PTHR13166">
    <property type="entry name" value="PROTEIN C6ORF149"/>
    <property type="match status" value="1"/>
</dbReference>
<dbReference type="AlphaFoldDB" id="A0A7R9KJF8"/>
<gene>
    <name evidence="3" type="ORF">OSB1V03_LOCUS4667</name>
</gene>
<keyword evidence="4" id="KW-1185">Reference proteome</keyword>
<protein>
    <recommendedName>
        <fullName evidence="2">Complex 1 LYR protein domain-containing protein</fullName>
    </recommendedName>
</protein>
<accession>A0A7R9KJF8</accession>
<proteinExistence type="inferred from homology"/>
<dbReference type="EMBL" id="OC856750">
    <property type="protein sequence ID" value="CAD7624222.1"/>
    <property type="molecule type" value="Genomic_DNA"/>
</dbReference>
<comment type="similarity">
    <text evidence="1">Belongs to the complex I LYR family.</text>
</comment>
<dbReference type="CDD" id="cd20264">
    <property type="entry name" value="Complex1_LYR_LYRM4"/>
    <property type="match status" value="1"/>
</dbReference>
<reference evidence="3" key="1">
    <citation type="submission" date="2020-11" db="EMBL/GenBank/DDBJ databases">
        <authorList>
            <person name="Tran Van P."/>
        </authorList>
    </citation>
    <scope>NUCLEOTIDE SEQUENCE</scope>
</reference>
<dbReference type="PANTHER" id="PTHR13166:SF7">
    <property type="entry name" value="LYR MOTIF-CONTAINING PROTEIN 4"/>
    <property type="match status" value="1"/>
</dbReference>
<dbReference type="EMBL" id="CAJPIZ010002175">
    <property type="protein sequence ID" value="CAG2104652.1"/>
    <property type="molecule type" value="Genomic_DNA"/>
</dbReference>
<name>A0A7R9KJF8_9ACAR</name>
<sequence length="92" mass="10555">MASRVAALSLYRQLIRESNKFDDYIYRKYAVRRVRDAFRAAKGVTDADTVHRMLADGHKNLEIIRRQAVINRLYKSDKLVVEGQSAGKANNT</sequence>
<organism evidence="3">
    <name type="scientific">Medioppia subpectinata</name>
    <dbReference type="NCBI Taxonomy" id="1979941"/>
    <lineage>
        <taxon>Eukaryota</taxon>
        <taxon>Metazoa</taxon>
        <taxon>Ecdysozoa</taxon>
        <taxon>Arthropoda</taxon>
        <taxon>Chelicerata</taxon>
        <taxon>Arachnida</taxon>
        <taxon>Acari</taxon>
        <taxon>Acariformes</taxon>
        <taxon>Sarcoptiformes</taxon>
        <taxon>Oribatida</taxon>
        <taxon>Brachypylina</taxon>
        <taxon>Oppioidea</taxon>
        <taxon>Oppiidae</taxon>
        <taxon>Medioppia</taxon>
    </lineage>
</organism>
<evidence type="ECO:0000256" key="1">
    <source>
        <dbReference type="ARBA" id="ARBA00009508"/>
    </source>
</evidence>
<evidence type="ECO:0000259" key="2">
    <source>
        <dbReference type="Pfam" id="PF05347"/>
    </source>
</evidence>
<dbReference type="InterPro" id="IPR051522">
    <property type="entry name" value="ISC_assembly_LYR"/>
</dbReference>
<feature type="domain" description="Complex 1 LYR protein" evidence="2">
    <location>
        <begin position="6"/>
        <end position="62"/>
    </location>
</feature>